<evidence type="ECO:0000256" key="3">
    <source>
        <dbReference type="ARBA" id="ARBA00005326"/>
    </source>
</evidence>
<dbReference type="AlphaFoldDB" id="A0A497ETN5"/>
<evidence type="ECO:0000259" key="10">
    <source>
        <dbReference type="Pfam" id="PF03464"/>
    </source>
</evidence>
<comment type="similarity">
    <text evidence="3">Belongs to the eukaryotic release factor 1 family.</text>
</comment>
<dbReference type="Gene3D" id="3.30.1330.30">
    <property type="match status" value="1"/>
</dbReference>
<accession>A0A497ETN5</accession>
<feature type="domain" description="eRF1/Pelota-like N-terminal" evidence="9">
    <location>
        <begin position="2"/>
        <end position="55"/>
    </location>
</feature>
<feature type="domain" description="eRF1" evidence="10">
    <location>
        <begin position="61"/>
        <end position="190"/>
    </location>
</feature>
<name>A0A497ETN5_9CREN</name>
<sequence>QVPKTGLVLFCGYVSRGVPGNEKLEVHIVIPPEPLNIYLYRCDSRFHVEPLKQLLMEHDFYGIIVIDRQEATFAILKGRRLEIVEHITSGVPGKHDAGGQSQRRFERIIEQMAHEFYKRVAEYAKKIFLQNDLNLSGLIIGGPGPTKYEFVKGNYLHYQLQSKIVGIVDIGYTGEAGVHELIKRSRKLLENVRYVKEKQLMQKFLELLVRDSEMVTYGIREIKMLLEQGAVDLLLISTDLDLEKIEFTCQNCMYKEHLLISSKEEYKFTNKTCPKCSSLMTISERKNLIDELIELAEKTGAKVELISTETEEGEELRRAFGGVAAILRYRVNV</sequence>
<evidence type="ECO:0000256" key="6">
    <source>
        <dbReference type="ARBA" id="ARBA00022490"/>
    </source>
</evidence>
<dbReference type="Gene3D" id="3.30.420.60">
    <property type="entry name" value="eRF1 domain 2"/>
    <property type="match status" value="1"/>
</dbReference>
<keyword evidence="6" id="KW-0963">Cytoplasm</keyword>
<dbReference type="SUPFAM" id="SSF55481">
    <property type="entry name" value="N-terminal domain of eukaryotic peptide chain release factor subunit 1, ERF1"/>
    <property type="match status" value="1"/>
</dbReference>
<proteinExistence type="inferred from homology"/>
<dbReference type="PANTHER" id="PTHR10113">
    <property type="entry name" value="PEPTIDE CHAIN RELEASE FACTOR SUBUNIT 1"/>
    <property type="match status" value="1"/>
</dbReference>
<dbReference type="FunFam" id="3.30.420.60:FF:000003">
    <property type="entry name" value="Peptide chain release factor subunit 1"/>
    <property type="match status" value="1"/>
</dbReference>
<evidence type="ECO:0000256" key="2">
    <source>
        <dbReference type="ARBA" id="ARBA00004496"/>
    </source>
</evidence>
<evidence type="ECO:0000313" key="13">
    <source>
        <dbReference type="Proteomes" id="UP000281962"/>
    </source>
</evidence>
<evidence type="ECO:0000259" key="9">
    <source>
        <dbReference type="Pfam" id="PF03463"/>
    </source>
</evidence>
<organism evidence="12 13">
    <name type="scientific">Thermoproteota archaeon</name>
    <dbReference type="NCBI Taxonomy" id="2056631"/>
    <lineage>
        <taxon>Archaea</taxon>
        <taxon>Thermoproteota</taxon>
    </lineage>
</organism>
<gene>
    <name evidence="12" type="primary">prf1</name>
    <name evidence="12" type="ORF">DRJ21_01980</name>
</gene>
<dbReference type="Pfam" id="PF03464">
    <property type="entry name" value="eRF1_2"/>
    <property type="match status" value="1"/>
</dbReference>
<keyword evidence="7" id="KW-0648">Protein biosynthesis</keyword>
<dbReference type="NCBIfam" id="TIGR03676">
    <property type="entry name" value="aRF1_eRF1"/>
    <property type="match status" value="1"/>
</dbReference>
<dbReference type="InterPro" id="IPR004403">
    <property type="entry name" value="Peptide_chain-rel_eRF1/aRF1"/>
</dbReference>
<evidence type="ECO:0000256" key="7">
    <source>
        <dbReference type="ARBA" id="ARBA00022917"/>
    </source>
</evidence>
<comment type="subunit">
    <text evidence="4">Heterodimer of two subunits, one of which binds GTP.</text>
</comment>
<dbReference type="InterPro" id="IPR005141">
    <property type="entry name" value="eRF1_2"/>
</dbReference>
<dbReference type="Pfam" id="PF03465">
    <property type="entry name" value="eRF1_3"/>
    <property type="match status" value="1"/>
</dbReference>
<dbReference type="EMBL" id="QMQY01000074">
    <property type="protein sequence ID" value="RLE50070.1"/>
    <property type="molecule type" value="Genomic_DNA"/>
</dbReference>
<evidence type="ECO:0000259" key="11">
    <source>
        <dbReference type="Pfam" id="PF03465"/>
    </source>
</evidence>
<comment type="caution">
    <text evidence="12">The sequence shown here is derived from an EMBL/GenBank/DDBJ whole genome shotgun (WGS) entry which is preliminary data.</text>
</comment>
<dbReference type="InterPro" id="IPR005140">
    <property type="entry name" value="eRF1_Pelota-like_N"/>
</dbReference>
<feature type="domain" description="eRF1" evidence="11">
    <location>
        <begin position="194"/>
        <end position="331"/>
    </location>
</feature>
<dbReference type="Gene3D" id="3.30.960.10">
    <property type="entry name" value="eRF1 domain 1"/>
    <property type="match status" value="1"/>
</dbReference>
<dbReference type="FunFam" id="3.30.1330.30:FF:000032">
    <property type="entry name" value="Eukaryotic peptide chain release factor subunit 1"/>
    <property type="match status" value="1"/>
</dbReference>
<comment type="subcellular location">
    <subcellularLocation>
        <location evidence="2">Cytoplasm</location>
    </subcellularLocation>
</comment>
<evidence type="ECO:0000313" key="12">
    <source>
        <dbReference type="EMBL" id="RLE50070.1"/>
    </source>
</evidence>
<dbReference type="Proteomes" id="UP000281962">
    <property type="component" value="Unassembled WGS sequence"/>
</dbReference>
<evidence type="ECO:0000256" key="8">
    <source>
        <dbReference type="ARBA" id="ARBA00031168"/>
    </source>
</evidence>
<dbReference type="GO" id="GO:0005737">
    <property type="term" value="C:cytoplasm"/>
    <property type="evidence" value="ECO:0007669"/>
    <property type="project" value="UniProtKB-SubCell"/>
</dbReference>
<evidence type="ECO:0000256" key="5">
    <source>
        <dbReference type="ARBA" id="ARBA00019723"/>
    </source>
</evidence>
<dbReference type="SUPFAM" id="SSF53137">
    <property type="entry name" value="Translational machinery components"/>
    <property type="match status" value="1"/>
</dbReference>
<dbReference type="InterPro" id="IPR042226">
    <property type="entry name" value="eFR1_2_sf"/>
</dbReference>
<evidence type="ECO:0000256" key="1">
    <source>
        <dbReference type="ARBA" id="ARBA00002832"/>
    </source>
</evidence>
<dbReference type="GO" id="GO:0003747">
    <property type="term" value="F:translation release factor activity"/>
    <property type="evidence" value="ECO:0007669"/>
    <property type="project" value="InterPro"/>
</dbReference>
<comment type="function">
    <text evidence="1">Directs the termination of nascent peptide synthesis (translation) in response to the termination codons UAA, UAG and UGA.</text>
</comment>
<dbReference type="InterPro" id="IPR005142">
    <property type="entry name" value="eRF1_3"/>
</dbReference>
<dbReference type="InterPro" id="IPR024049">
    <property type="entry name" value="eRF1_1_sf"/>
</dbReference>
<reference evidence="12 13" key="1">
    <citation type="submission" date="2018-06" db="EMBL/GenBank/DDBJ databases">
        <title>Extensive metabolic versatility and redundancy in microbially diverse, dynamic hydrothermal sediments.</title>
        <authorList>
            <person name="Dombrowski N."/>
            <person name="Teske A."/>
            <person name="Baker B.J."/>
        </authorList>
    </citation>
    <scope>NUCLEOTIDE SEQUENCE [LARGE SCALE GENOMIC DNA]</scope>
    <source>
        <strain evidence="12">B30_G17</strain>
    </source>
</reference>
<dbReference type="SUPFAM" id="SSF55315">
    <property type="entry name" value="L30e-like"/>
    <property type="match status" value="1"/>
</dbReference>
<evidence type="ECO:0000256" key="4">
    <source>
        <dbReference type="ARBA" id="ARBA00011520"/>
    </source>
</evidence>
<dbReference type="InterPro" id="IPR029064">
    <property type="entry name" value="Ribosomal_eL30-like_sf"/>
</dbReference>
<dbReference type="Pfam" id="PF03463">
    <property type="entry name" value="eRF1_1"/>
    <property type="match status" value="1"/>
</dbReference>
<feature type="non-terminal residue" evidence="12">
    <location>
        <position position="1"/>
    </location>
</feature>
<protein>
    <recommendedName>
        <fullName evidence="5">Peptide chain release factor subunit 1</fullName>
    </recommendedName>
    <alternativeName>
        <fullName evidence="8">Translation termination factor aRF1</fullName>
    </alternativeName>
</protein>